<protein>
    <submittedName>
        <fullName evidence="1">Transposase</fullName>
    </submittedName>
</protein>
<gene>
    <name evidence="1" type="ORF">FHX42_001486</name>
</gene>
<proteinExistence type="predicted"/>
<comment type="caution">
    <text evidence="1">The sequence shown here is derived from an EMBL/GenBank/DDBJ whole genome shotgun (WGS) entry which is preliminary data.</text>
</comment>
<evidence type="ECO:0000313" key="1">
    <source>
        <dbReference type="EMBL" id="MBA8824157.1"/>
    </source>
</evidence>
<dbReference type="Proteomes" id="UP000569329">
    <property type="component" value="Unassembled WGS sequence"/>
</dbReference>
<sequence>MSGNWGLPPSFGMSTAHRRFQQWTEAGLWRKLHKAVLDELGGRGEIEWARAVVDAATVRTEKGIDDRARPG</sequence>
<reference evidence="1 2" key="1">
    <citation type="submission" date="2020-07" db="EMBL/GenBank/DDBJ databases">
        <title>Sequencing the genomes of 1000 actinobacteria strains.</title>
        <authorList>
            <person name="Klenk H.-P."/>
        </authorList>
    </citation>
    <scope>NUCLEOTIDE SEQUENCE [LARGE SCALE GENOMIC DNA]</scope>
    <source>
        <strain evidence="1 2">DSM 45975</strain>
    </source>
</reference>
<organism evidence="1 2">
    <name type="scientific">Halosaccharopolyspora lacisalsi</name>
    <dbReference type="NCBI Taxonomy" id="1000566"/>
    <lineage>
        <taxon>Bacteria</taxon>
        <taxon>Bacillati</taxon>
        <taxon>Actinomycetota</taxon>
        <taxon>Actinomycetes</taxon>
        <taxon>Pseudonocardiales</taxon>
        <taxon>Pseudonocardiaceae</taxon>
        <taxon>Halosaccharopolyspora</taxon>
    </lineage>
</organism>
<dbReference type="AlphaFoldDB" id="A0A839DXI1"/>
<evidence type="ECO:0000313" key="2">
    <source>
        <dbReference type="Proteomes" id="UP000569329"/>
    </source>
</evidence>
<dbReference type="EMBL" id="JACGWZ010000001">
    <property type="protein sequence ID" value="MBA8824157.1"/>
    <property type="molecule type" value="Genomic_DNA"/>
</dbReference>
<accession>A0A839DXI1</accession>
<keyword evidence="2" id="KW-1185">Reference proteome</keyword>
<name>A0A839DXI1_9PSEU</name>